<name>A0A2C9D5J2_9HYPH</name>
<dbReference type="AlphaFoldDB" id="A0A2C9D5J2"/>
<dbReference type="InterPro" id="IPR008462">
    <property type="entry name" value="CsbD"/>
</dbReference>
<dbReference type="EMBL" id="LT960614">
    <property type="protein sequence ID" value="SON54785.1"/>
    <property type="molecule type" value="Genomic_DNA"/>
</dbReference>
<organism evidence="3 4">
    <name type="scientific">Hartmannibacter diazotrophicus</name>
    <dbReference type="NCBI Taxonomy" id="1482074"/>
    <lineage>
        <taxon>Bacteria</taxon>
        <taxon>Pseudomonadati</taxon>
        <taxon>Pseudomonadota</taxon>
        <taxon>Alphaproteobacteria</taxon>
        <taxon>Hyphomicrobiales</taxon>
        <taxon>Pleomorphomonadaceae</taxon>
        <taxon>Hartmannibacter</taxon>
    </lineage>
</organism>
<comment type="similarity">
    <text evidence="1">Belongs to the UPF0337 (CsbD) family.</text>
</comment>
<evidence type="ECO:0000256" key="1">
    <source>
        <dbReference type="ARBA" id="ARBA00009129"/>
    </source>
</evidence>
<dbReference type="Gene3D" id="1.10.1470.10">
    <property type="entry name" value="YjbJ"/>
    <property type="match status" value="1"/>
</dbReference>
<gene>
    <name evidence="3" type="ORF">HDIA_1244</name>
</gene>
<dbReference type="SUPFAM" id="SSF69047">
    <property type="entry name" value="Hypothetical protein YjbJ"/>
    <property type="match status" value="1"/>
</dbReference>
<proteinExistence type="inferred from homology"/>
<dbReference type="InterPro" id="IPR050423">
    <property type="entry name" value="UPF0337_stress_rsp"/>
</dbReference>
<evidence type="ECO:0000313" key="3">
    <source>
        <dbReference type="EMBL" id="SON54785.1"/>
    </source>
</evidence>
<feature type="domain" description="CsbD-like" evidence="2">
    <location>
        <begin position="4"/>
        <end position="55"/>
    </location>
</feature>
<dbReference type="InterPro" id="IPR036629">
    <property type="entry name" value="YjbJ_sf"/>
</dbReference>
<dbReference type="OrthoDB" id="9796058at2"/>
<sequence>MNWDQIEGKWREMTGSAKAQWGKLTDDDITEINGNREKLAGKLQAEYGKTKEEVEEEIDRWMSRH</sequence>
<dbReference type="InterPro" id="IPR026042">
    <property type="entry name" value="YjbJ"/>
</dbReference>
<dbReference type="Pfam" id="PF05532">
    <property type="entry name" value="CsbD"/>
    <property type="match status" value="1"/>
</dbReference>
<dbReference type="PANTHER" id="PTHR34977">
    <property type="entry name" value="UPF0337 PROTEIN YJBJ"/>
    <property type="match status" value="1"/>
</dbReference>
<dbReference type="Proteomes" id="UP000223606">
    <property type="component" value="Chromosome 1"/>
</dbReference>
<dbReference type="RefSeq" id="WP_099555357.1">
    <property type="nucleotide sequence ID" value="NZ_LT960614.1"/>
</dbReference>
<protein>
    <submittedName>
        <fullName evidence="3">CsbD-like protein</fullName>
    </submittedName>
</protein>
<evidence type="ECO:0000259" key="2">
    <source>
        <dbReference type="Pfam" id="PF05532"/>
    </source>
</evidence>
<dbReference type="KEGG" id="hdi:HDIA_1244"/>
<keyword evidence="4" id="KW-1185">Reference proteome</keyword>
<evidence type="ECO:0000313" key="4">
    <source>
        <dbReference type="Proteomes" id="UP000223606"/>
    </source>
</evidence>
<reference evidence="4" key="1">
    <citation type="submission" date="2017-09" db="EMBL/GenBank/DDBJ databases">
        <title>Genome sequence of Nannocystis excedens DSM 71.</title>
        <authorList>
            <person name="Blom J."/>
        </authorList>
    </citation>
    <scope>NUCLEOTIDE SEQUENCE [LARGE SCALE GENOMIC DNA]</scope>
    <source>
        <strain evidence="4">type strain: E19</strain>
    </source>
</reference>
<dbReference type="PANTHER" id="PTHR34977:SF1">
    <property type="entry name" value="UPF0337 PROTEIN YJBJ"/>
    <property type="match status" value="1"/>
</dbReference>
<accession>A0A2C9D5J2</accession>
<dbReference type="PIRSF" id="PIRSF039008">
    <property type="entry name" value="YjbJ"/>
    <property type="match status" value="1"/>
</dbReference>